<name>A0A367KRJ9_RHIST</name>
<feature type="binding site" evidence="9">
    <location>
        <position position="159"/>
    </location>
    <ligand>
        <name>substrate</name>
    </ligand>
</feature>
<dbReference type="PANTHER" id="PTHR11113">
    <property type="entry name" value="N-ACETYLGLUCOSAMINE-6-PHOSPHATE DEACETYLASE"/>
    <property type="match status" value="1"/>
</dbReference>
<dbReference type="SUPFAM" id="SSF51556">
    <property type="entry name" value="Metallo-dependent hydrolases"/>
    <property type="match status" value="1"/>
</dbReference>
<dbReference type="Gene3D" id="2.30.40.10">
    <property type="entry name" value="Urease, subunit C, domain 1"/>
    <property type="match status" value="1"/>
</dbReference>
<dbReference type="PIRSF" id="PIRSF038994">
    <property type="entry name" value="NagA"/>
    <property type="match status" value="1"/>
</dbReference>
<feature type="binding site" evidence="9">
    <location>
        <position position="301"/>
    </location>
    <ligand>
        <name>substrate</name>
    </ligand>
</feature>
<evidence type="ECO:0000256" key="2">
    <source>
        <dbReference type="ARBA" id="ARBA00011899"/>
    </source>
</evidence>
<evidence type="ECO:0000256" key="5">
    <source>
        <dbReference type="ARBA" id="ARBA00022801"/>
    </source>
</evidence>
<evidence type="ECO:0000256" key="1">
    <source>
        <dbReference type="ARBA" id="ARBA00010716"/>
    </source>
</evidence>
<protein>
    <recommendedName>
        <fullName evidence="3">N-acetylglucosamine-6-phosphate deacetylase</fullName>
        <ecNumber evidence="2">3.5.1.25</ecNumber>
    </recommendedName>
</protein>
<dbReference type="OrthoDB" id="10264777at2759"/>
<dbReference type="STRING" id="4846.A0A367KRJ9"/>
<dbReference type="InterPro" id="IPR006680">
    <property type="entry name" value="Amidohydro-rel"/>
</dbReference>
<comment type="cofactor">
    <cofactor evidence="10">
        <name>a divalent metal cation</name>
        <dbReference type="ChEBI" id="CHEBI:60240"/>
    </cofactor>
    <text evidence="10">Binds 1 divalent metal cation per subunit.</text>
</comment>
<dbReference type="Proteomes" id="UP000253551">
    <property type="component" value="Unassembled WGS sequence"/>
</dbReference>
<accession>A0A367KRJ9</accession>
<evidence type="ECO:0000256" key="9">
    <source>
        <dbReference type="PIRSR" id="PIRSR038994-2"/>
    </source>
</evidence>
<evidence type="ECO:0000256" key="8">
    <source>
        <dbReference type="PIRSR" id="PIRSR038994-1"/>
    </source>
</evidence>
<feature type="binding site" evidence="10">
    <location>
        <position position="148"/>
    </location>
    <ligand>
        <name>Zn(2+)</name>
        <dbReference type="ChEBI" id="CHEBI:29105"/>
    </ligand>
</feature>
<feature type="binding site" evidence="9">
    <location>
        <begin position="358"/>
        <end position="360"/>
    </location>
    <ligand>
        <name>substrate</name>
    </ligand>
</feature>
<dbReference type="GO" id="GO:0046872">
    <property type="term" value="F:metal ion binding"/>
    <property type="evidence" value="ECO:0007669"/>
    <property type="project" value="UniProtKB-KW"/>
</dbReference>
<dbReference type="FunFam" id="3.20.20.140:FF:000065">
    <property type="entry name" value="N-acetylglucosamine-6-phosphate deacetylase"/>
    <property type="match status" value="1"/>
</dbReference>
<gene>
    <name evidence="13" type="primary">AMDHD2</name>
    <name evidence="13" type="ORF">CU098_007204</name>
</gene>
<proteinExistence type="inferred from homology"/>
<dbReference type="EC" id="3.5.1.25" evidence="2"/>
<evidence type="ECO:0000256" key="3">
    <source>
        <dbReference type="ARBA" id="ARBA00018029"/>
    </source>
</evidence>
<dbReference type="PANTHER" id="PTHR11113:SF14">
    <property type="entry name" value="N-ACETYLGLUCOSAMINE-6-PHOSPHATE DEACETYLASE"/>
    <property type="match status" value="1"/>
</dbReference>
<keyword evidence="6" id="KW-0119">Carbohydrate metabolism</keyword>
<feature type="region of interest" description="Disordered" evidence="11">
    <location>
        <begin position="269"/>
        <end position="289"/>
    </location>
</feature>
<organism evidence="13 14">
    <name type="scientific">Rhizopus stolonifer</name>
    <name type="common">Rhizopus nigricans</name>
    <dbReference type="NCBI Taxonomy" id="4846"/>
    <lineage>
        <taxon>Eukaryota</taxon>
        <taxon>Fungi</taxon>
        <taxon>Fungi incertae sedis</taxon>
        <taxon>Mucoromycota</taxon>
        <taxon>Mucoromycotina</taxon>
        <taxon>Mucoromycetes</taxon>
        <taxon>Mucorales</taxon>
        <taxon>Mucorineae</taxon>
        <taxon>Rhizopodaceae</taxon>
        <taxon>Rhizopus</taxon>
    </lineage>
</organism>
<dbReference type="GO" id="GO:0006046">
    <property type="term" value="P:N-acetylglucosamine catabolic process"/>
    <property type="evidence" value="ECO:0007669"/>
    <property type="project" value="TreeGrafter"/>
</dbReference>
<keyword evidence="5" id="KW-0378">Hydrolase</keyword>
<evidence type="ECO:0000259" key="12">
    <source>
        <dbReference type="Pfam" id="PF01979"/>
    </source>
</evidence>
<feature type="binding site" evidence="9">
    <location>
        <begin position="244"/>
        <end position="245"/>
    </location>
    <ligand>
        <name>substrate</name>
    </ligand>
</feature>
<keyword evidence="14" id="KW-1185">Reference proteome</keyword>
<feature type="domain" description="Amidohydrolase-related" evidence="12">
    <location>
        <begin position="64"/>
        <end position="434"/>
    </location>
</feature>
<reference evidence="13 14" key="1">
    <citation type="journal article" date="2018" name="G3 (Bethesda)">
        <title>Phylogenetic and Phylogenomic Definition of Rhizopus Species.</title>
        <authorList>
            <person name="Gryganskyi A.P."/>
            <person name="Golan J."/>
            <person name="Dolatabadi S."/>
            <person name="Mondo S."/>
            <person name="Robb S."/>
            <person name="Idnurm A."/>
            <person name="Muszewska A."/>
            <person name="Steczkiewicz K."/>
            <person name="Masonjones S."/>
            <person name="Liao H.L."/>
            <person name="Gajdeczka M.T."/>
            <person name="Anike F."/>
            <person name="Vuek A."/>
            <person name="Anishchenko I.M."/>
            <person name="Voigt K."/>
            <person name="de Hoog G.S."/>
            <person name="Smith M.E."/>
            <person name="Heitman J."/>
            <person name="Vilgalys R."/>
            <person name="Stajich J.E."/>
        </authorList>
    </citation>
    <scope>NUCLEOTIDE SEQUENCE [LARGE SCALE GENOMIC DNA]</scope>
    <source>
        <strain evidence="13 14">LSU 92-RS-03</strain>
    </source>
</reference>
<dbReference type="InterPro" id="IPR032466">
    <property type="entry name" value="Metal_Hydrolase"/>
</dbReference>
<feature type="binding site" evidence="9">
    <location>
        <position position="252"/>
    </location>
    <ligand>
        <name>substrate</name>
    </ligand>
</feature>
<feature type="binding site" evidence="10">
    <location>
        <position position="220"/>
    </location>
    <ligand>
        <name>Zn(2+)</name>
        <dbReference type="ChEBI" id="CHEBI:29105"/>
    </ligand>
</feature>
<comment type="caution">
    <text evidence="13">The sequence shown here is derived from an EMBL/GenBank/DDBJ whole genome shotgun (WGS) entry which is preliminary data.</text>
</comment>
<evidence type="ECO:0000313" key="13">
    <source>
        <dbReference type="EMBL" id="RCI04816.1"/>
    </source>
</evidence>
<dbReference type="CDD" id="cd00854">
    <property type="entry name" value="NagA"/>
    <property type="match status" value="1"/>
</dbReference>
<feature type="active site" description="Proton donor/acceptor" evidence="8">
    <location>
        <position position="323"/>
    </location>
</feature>
<comment type="catalytic activity">
    <reaction evidence="7">
        <text>N-acetyl-D-glucosamine 6-phosphate + H2O = D-glucosamine 6-phosphate + acetate</text>
        <dbReference type="Rhea" id="RHEA:22936"/>
        <dbReference type="ChEBI" id="CHEBI:15377"/>
        <dbReference type="ChEBI" id="CHEBI:30089"/>
        <dbReference type="ChEBI" id="CHEBI:57513"/>
        <dbReference type="ChEBI" id="CHEBI:58725"/>
        <dbReference type="EC" id="3.5.1.25"/>
    </reaction>
</comment>
<dbReference type="Gene3D" id="3.20.20.140">
    <property type="entry name" value="Metal-dependent hydrolases"/>
    <property type="match status" value="1"/>
</dbReference>
<feature type="binding site" evidence="10">
    <location>
        <position position="241"/>
    </location>
    <ligand>
        <name>Zn(2+)</name>
        <dbReference type="ChEBI" id="CHEBI:29105"/>
    </ligand>
</feature>
<evidence type="ECO:0000256" key="6">
    <source>
        <dbReference type="ARBA" id="ARBA00023277"/>
    </source>
</evidence>
<evidence type="ECO:0000256" key="4">
    <source>
        <dbReference type="ARBA" id="ARBA00022723"/>
    </source>
</evidence>
<keyword evidence="4 10" id="KW-0479">Metal-binding</keyword>
<dbReference type="AlphaFoldDB" id="A0A367KRJ9"/>
<dbReference type="GO" id="GO:0008448">
    <property type="term" value="F:N-acetylglucosamine-6-phosphate deacetylase activity"/>
    <property type="evidence" value="ECO:0007669"/>
    <property type="project" value="UniProtKB-EC"/>
</dbReference>
<evidence type="ECO:0000256" key="10">
    <source>
        <dbReference type="PIRSR" id="PIRSR038994-3"/>
    </source>
</evidence>
<evidence type="ECO:0000313" key="14">
    <source>
        <dbReference type="Proteomes" id="UP000253551"/>
    </source>
</evidence>
<dbReference type="InterPro" id="IPR003764">
    <property type="entry name" value="GlcNAc_6-P_deAcase"/>
</dbReference>
<sequence>MPSTNIQPSDKIYKIINARLLLNHEIVQDSYLWYQNGKIIHPQNLFFSARRDADEIIDAKGLLVAPGFIDTQINGAYGIDFADCEEPVEVLKKNIDKVAKGLLKYGCTAFCPTVVSSPPEVYEKVLPLLNRRKGSALGGAEILGAHLEGPFISELKKGAHDKNVFKTAKNGIKDVDEAYGSELKKGSEAVSIVTMAPEIEGICDSIPELVSRGITVAMGHSACGIADAEKAVTKGASSITHLFNAMQAFHHRDPGLIGILGAADLPIPEKAKRHPEPSSTSPDRSKPDPRPFYGLICDGVHVHPNSIRIAYYSHPSGAVLVTDTLSAMGLPKGDYVLGGNEVEVDEKGGAYVKGTKTLAGSTITIDECIRNFQKFTNCPLVEAIEAATLHPARLLGIDKQKGTLNVGADADFVFLDDSTGEIQVKRVFVAGEEVQL</sequence>
<dbReference type="InterPro" id="IPR011059">
    <property type="entry name" value="Metal-dep_hydrolase_composite"/>
</dbReference>
<dbReference type="EMBL" id="PJQM01000567">
    <property type="protein sequence ID" value="RCI04816.1"/>
    <property type="molecule type" value="Genomic_DNA"/>
</dbReference>
<evidence type="ECO:0000256" key="7">
    <source>
        <dbReference type="ARBA" id="ARBA00047647"/>
    </source>
</evidence>
<dbReference type="SUPFAM" id="SSF51338">
    <property type="entry name" value="Composite domain of metallo-dependent hydrolases"/>
    <property type="match status" value="1"/>
</dbReference>
<comment type="similarity">
    <text evidence="1">Belongs to the metallo-dependent hydrolases superfamily. NagA family.</text>
</comment>
<dbReference type="Pfam" id="PF01979">
    <property type="entry name" value="Amidohydro_1"/>
    <property type="match status" value="1"/>
</dbReference>
<evidence type="ECO:0000256" key="11">
    <source>
        <dbReference type="SAM" id="MobiDB-lite"/>
    </source>
</evidence>